<comment type="caution">
    <text evidence="4">The sequence shown here is derived from an EMBL/GenBank/DDBJ whole genome shotgun (WGS) entry which is preliminary data.</text>
</comment>
<name>A0ABN0UKD7_9PSEU</name>
<dbReference type="InterPro" id="IPR039420">
    <property type="entry name" value="WalR-like"/>
</dbReference>
<dbReference type="SUPFAM" id="SSF48452">
    <property type="entry name" value="TPR-like"/>
    <property type="match status" value="2"/>
</dbReference>
<dbReference type="Pfam" id="PF00196">
    <property type="entry name" value="GerE"/>
    <property type="match status" value="1"/>
</dbReference>
<gene>
    <name evidence="4" type="ORF">GCM10010492_62510</name>
</gene>
<organism evidence="4 5">
    <name type="scientific">Saccharothrix mutabilis subsp. mutabilis</name>
    <dbReference type="NCBI Taxonomy" id="66855"/>
    <lineage>
        <taxon>Bacteria</taxon>
        <taxon>Bacillati</taxon>
        <taxon>Actinomycetota</taxon>
        <taxon>Actinomycetes</taxon>
        <taxon>Pseudonocardiales</taxon>
        <taxon>Pseudonocardiaceae</taxon>
        <taxon>Saccharothrix</taxon>
    </lineage>
</organism>
<dbReference type="SUPFAM" id="SSF46894">
    <property type="entry name" value="C-terminal effector domain of the bipartite response regulators"/>
    <property type="match status" value="1"/>
</dbReference>
<evidence type="ECO:0000313" key="5">
    <source>
        <dbReference type="Proteomes" id="UP001500416"/>
    </source>
</evidence>
<dbReference type="PROSITE" id="PS50043">
    <property type="entry name" value="HTH_LUXR_2"/>
    <property type="match status" value="1"/>
</dbReference>
<feature type="compositionally biased region" description="Basic and acidic residues" evidence="2">
    <location>
        <begin position="22"/>
        <end position="32"/>
    </location>
</feature>
<dbReference type="InterPro" id="IPR011990">
    <property type="entry name" value="TPR-like_helical_dom_sf"/>
</dbReference>
<dbReference type="InterPro" id="IPR036388">
    <property type="entry name" value="WH-like_DNA-bd_sf"/>
</dbReference>
<feature type="region of interest" description="Disordered" evidence="2">
    <location>
        <begin position="1"/>
        <end position="55"/>
    </location>
</feature>
<feature type="compositionally biased region" description="Basic and acidic residues" evidence="2">
    <location>
        <begin position="384"/>
        <end position="400"/>
    </location>
</feature>
<dbReference type="CDD" id="cd06170">
    <property type="entry name" value="LuxR_C_like"/>
    <property type="match status" value="1"/>
</dbReference>
<keyword evidence="1" id="KW-0238">DNA-binding</keyword>
<feature type="domain" description="HTH luxR-type" evidence="3">
    <location>
        <begin position="414"/>
        <end position="479"/>
    </location>
</feature>
<evidence type="ECO:0000256" key="1">
    <source>
        <dbReference type="ARBA" id="ARBA00023125"/>
    </source>
</evidence>
<protein>
    <recommendedName>
        <fullName evidence="3">HTH luxR-type domain-containing protein</fullName>
    </recommendedName>
</protein>
<dbReference type="Gene3D" id="1.10.10.10">
    <property type="entry name" value="Winged helix-like DNA-binding domain superfamily/Winged helix DNA-binding domain"/>
    <property type="match status" value="1"/>
</dbReference>
<evidence type="ECO:0000313" key="4">
    <source>
        <dbReference type="EMBL" id="GAA0253363.1"/>
    </source>
</evidence>
<dbReference type="PRINTS" id="PR00038">
    <property type="entry name" value="HTHLUXR"/>
</dbReference>
<dbReference type="InterPro" id="IPR000792">
    <property type="entry name" value="Tscrpt_reg_LuxR_C"/>
</dbReference>
<evidence type="ECO:0000259" key="3">
    <source>
        <dbReference type="PROSITE" id="PS50043"/>
    </source>
</evidence>
<dbReference type="PANTHER" id="PTHR43214">
    <property type="entry name" value="TWO-COMPONENT RESPONSE REGULATOR"/>
    <property type="match status" value="1"/>
</dbReference>
<accession>A0ABN0UKD7</accession>
<dbReference type="Proteomes" id="UP001500416">
    <property type="component" value="Unassembled WGS sequence"/>
</dbReference>
<dbReference type="SMART" id="SM00421">
    <property type="entry name" value="HTH_LUXR"/>
    <property type="match status" value="1"/>
</dbReference>
<keyword evidence="5" id="KW-1185">Reference proteome</keyword>
<evidence type="ECO:0000256" key="2">
    <source>
        <dbReference type="SAM" id="MobiDB-lite"/>
    </source>
</evidence>
<reference evidence="4 5" key="1">
    <citation type="journal article" date="2019" name="Int. J. Syst. Evol. Microbiol.">
        <title>The Global Catalogue of Microorganisms (GCM) 10K type strain sequencing project: providing services to taxonomists for standard genome sequencing and annotation.</title>
        <authorList>
            <consortium name="The Broad Institute Genomics Platform"/>
            <consortium name="The Broad Institute Genome Sequencing Center for Infectious Disease"/>
            <person name="Wu L."/>
            <person name="Ma J."/>
        </authorList>
    </citation>
    <scope>NUCLEOTIDE SEQUENCE [LARGE SCALE GENOMIC DNA]</scope>
    <source>
        <strain evidence="4 5">JCM 3380</strain>
    </source>
</reference>
<feature type="region of interest" description="Disordered" evidence="2">
    <location>
        <begin position="384"/>
        <end position="406"/>
    </location>
</feature>
<dbReference type="EMBL" id="BAAABU010000021">
    <property type="protein sequence ID" value="GAA0253363.1"/>
    <property type="molecule type" value="Genomic_DNA"/>
</dbReference>
<proteinExistence type="predicted"/>
<dbReference type="InterPro" id="IPR016032">
    <property type="entry name" value="Sig_transdc_resp-reg_C-effctor"/>
</dbReference>
<sequence length="484" mass="53256">MIPVPRTDPTHEATPDHAVTSPDHEATPEREAPPGPEPAPGHAVAPKRPRPADPRAGALANLREARRALDEGRPGDALEAAEKAVAAFSWLDDAEGVAFAVLTQSVALGKRGLLPGALDTIDRVRQIASANRHTQLQAWCSYAQAVVELRLDSRERSLHSLSRALGLAEMTGDHELVGSILFEQANLMRTQYHEHCMTRSAAARCSSDGEPCLRKLRRAEALCAQVREKWKQLDDPIRMARVNLLLAHVRLDLGDVDRALRSCRRADQLLAGHDRPVLKAELLMARARVNGARGRPADEVRLLAHAAELAMGCLAREVAVRAHGALSAAHERTGRLDAALRHARAQLEQYRLWELQEGRDLLRMREHDLSARLVEQLAHQRFEPRREATVARPPDRREPLRATSTAEQVSRRIARALAAGLTKRGIEVLRRVASGESTAAIAADLGLSPKTVQNHLQRIYRTIGVRDRAGAAVWWVDLGDGSRG</sequence>
<dbReference type="Gene3D" id="1.25.40.10">
    <property type="entry name" value="Tetratricopeptide repeat domain"/>
    <property type="match status" value="1"/>
</dbReference>